<dbReference type="EMBL" id="CASHTH010001587">
    <property type="protein sequence ID" value="CAI8017026.1"/>
    <property type="molecule type" value="Genomic_DNA"/>
</dbReference>
<evidence type="ECO:0000259" key="2">
    <source>
        <dbReference type="Pfam" id="PF24777"/>
    </source>
</evidence>
<dbReference type="Gene3D" id="3.40.50.150">
    <property type="entry name" value="Vaccinia Virus protein VP39"/>
    <property type="match status" value="1"/>
</dbReference>
<dbReference type="SUPFAM" id="SSF53335">
    <property type="entry name" value="S-adenosyl-L-methionine-dependent methyltransferases"/>
    <property type="match status" value="1"/>
</dbReference>
<dbReference type="AlphaFoldDB" id="A0AA35RUY7"/>
<dbReference type="CDD" id="cd02440">
    <property type="entry name" value="AdoMet_MTases"/>
    <property type="match status" value="1"/>
</dbReference>
<reference evidence="3" key="1">
    <citation type="submission" date="2023-03" db="EMBL/GenBank/DDBJ databases">
        <authorList>
            <person name="Steffen K."/>
            <person name="Cardenas P."/>
        </authorList>
    </citation>
    <scope>NUCLEOTIDE SEQUENCE</scope>
</reference>
<proteinExistence type="predicted"/>
<feature type="domain" description="DUF7700" evidence="2">
    <location>
        <begin position="263"/>
        <end position="374"/>
    </location>
</feature>
<dbReference type="Gene3D" id="2.20.130.10">
    <property type="entry name" value="CAC2371-like domains"/>
    <property type="match status" value="1"/>
</dbReference>
<sequence length="516" mass="58447">MNRMYDEFAHLWPLISHHSDYEFEAEHWQDALTAELGQGRLRILELGVGGGNNLHHIIYSNCDGRPSRDLACNGEHMLQDQPAHDAVVVDLSTKMLANCKMLNPSVRQHIADMQTVRLYERFDAILIHDAVCYLISEDDIRATLATAREHLASGGVLIMAPDWYIENYPGTQLNCRIRRDITPEFASIEYDHDPDPSDSTLESVFIYIIKNEDGSARVEEDRHITGIFSIRTWLNLIEQAGFRAKRLPEVIVMARERGDVIIGDGNIKFGLEYRDLLNDQGVCLHALGDVDGEEVELLRFDCFDHQPHYHYGPEKRNTRLMLDKTTEGDSLDWTLKQLNEHLPEMVRRAGYDELADSIDMDSLQDALAETESTAKQMAVDGRRTVTHDRGDVIIEAGPVRFGIEFRELMNDRGVAIHVMGDLGSDEYELLTFDCFERAPHYHYGPRAKNQRLYLDMTATPDPLNWALGLFKGGKLASMLERAGYSDHAARLNPAVLAEKVAEVEQVATEMQAANAK</sequence>
<dbReference type="Pfam" id="PF13649">
    <property type="entry name" value="Methyltransf_25"/>
    <property type="match status" value="1"/>
</dbReference>
<comment type="caution">
    <text evidence="3">The sequence shown here is derived from an EMBL/GenBank/DDBJ whole genome shotgun (WGS) entry which is preliminary data.</text>
</comment>
<dbReference type="Pfam" id="PF24777">
    <property type="entry name" value="DUF7700"/>
    <property type="match status" value="2"/>
</dbReference>
<protein>
    <submittedName>
        <fullName evidence="3">dTDP-3-amino-3,4,6-trideoxy-alpha-D-glucopyranose N,N-dimethyltransferase</fullName>
    </submittedName>
</protein>
<dbReference type="InterPro" id="IPR029063">
    <property type="entry name" value="SAM-dependent_MTases_sf"/>
</dbReference>
<gene>
    <name evidence="3" type="ORF">GBAR_LOCUS10391</name>
</gene>
<evidence type="ECO:0000313" key="4">
    <source>
        <dbReference type="Proteomes" id="UP001174909"/>
    </source>
</evidence>
<accession>A0AA35RUY7</accession>
<evidence type="ECO:0000313" key="3">
    <source>
        <dbReference type="EMBL" id="CAI8017026.1"/>
    </source>
</evidence>
<dbReference type="InterPro" id="IPR056117">
    <property type="entry name" value="DUF7700"/>
</dbReference>
<keyword evidence="4" id="KW-1185">Reference proteome</keyword>
<name>A0AA35RUY7_GEOBA</name>
<evidence type="ECO:0000259" key="1">
    <source>
        <dbReference type="Pfam" id="PF13649"/>
    </source>
</evidence>
<organism evidence="3 4">
    <name type="scientific">Geodia barretti</name>
    <name type="common">Barrett's horny sponge</name>
    <dbReference type="NCBI Taxonomy" id="519541"/>
    <lineage>
        <taxon>Eukaryota</taxon>
        <taxon>Metazoa</taxon>
        <taxon>Porifera</taxon>
        <taxon>Demospongiae</taxon>
        <taxon>Heteroscleromorpha</taxon>
        <taxon>Tetractinellida</taxon>
        <taxon>Astrophorina</taxon>
        <taxon>Geodiidae</taxon>
        <taxon>Geodia</taxon>
    </lineage>
</organism>
<feature type="domain" description="Methyltransferase" evidence="1">
    <location>
        <begin position="78"/>
        <end position="155"/>
    </location>
</feature>
<feature type="domain" description="DUF7700" evidence="2">
    <location>
        <begin position="393"/>
        <end position="507"/>
    </location>
</feature>
<dbReference type="InterPro" id="IPR041698">
    <property type="entry name" value="Methyltransf_25"/>
</dbReference>
<dbReference type="Proteomes" id="UP001174909">
    <property type="component" value="Unassembled WGS sequence"/>
</dbReference>